<keyword evidence="1" id="KW-0812">Transmembrane</keyword>
<name>A0A5B0D9X6_STRCR</name>
<protein>
    <submittedName>
        <fullName evidence="2">Uncharacterized protein</fullName>
    </submittedName>
</protein>
<reference evidence="2 3" key="1">
    <citation type="submission" date="2019-08" db="EMBL/GenBank/DDBJ databases">
        <title>Genome sequence and analysis of Streptococcus cristatus strain S22 isolated from throat swab of children scarlet fever in Hangzhou, China.</title>
        <authorList>
            <person name="Huang Y."/>
            <person name="Xie L."/>
        </authorList>
    </citation>
    <scope>NUCLEOTIDE SEQUENCE [LARGE SCALE GENOMIC DNA]</scope>
    <source>
        <strain evidence="2 3">S22</strain>
    </source>
</reference>
<proteinExistence type="predicted"/>
<evidence type="ECO:0000256" key="1">
    <source>
        <dbReference type="SAM" id="Phobius"/>
    </source>
</evidence>
<evidence type="ECO:0000313" key="2">
    <source>
        <dbReference type="EMBL" id="KAA0963358.1"/>
    </source>
</evidence>
<evidence type="ECO:0000313" key="3">
    <source>
        <dbReference type="Proteomes" id="UP000323039"/>
    </source>
</evidence>
<feature type="transmembrane region" description="Helical" evidence="1">
    <location>
        <begin position="6"/>
        <end position="24"/>
    </location>
</feature>
<keyword evidence="1" id="KW-0472">Membrane</keyword>
<accession>A0A5B0D9X6</accession>
<gene>
    <name evidence="2" type="ORF">FXF62_09355</name>
</gene>
<comment type="caution">
    <text evidence="2">The sequence shown here is derived from an EMBL/GenBank/DDBJ whole genome shotgun (WGS) entry which is preliminary data.</text>
</comment>
<sequence>MSSESIISIFVVVIVICGIISDLISNLGRKEYARSISLFLLSIFTIGVCLSDIPVKGNLYSGLKFILFYHDYFAPLMFVYSFYTLYKSVIHCKHFTSKFAIILLINATFIFLLSLVNIFVVWEIIKNYQRSNIISICYILIVLGICSTIQFIVGELERKRVQKLLKQRKEDAVIQNPEAIESEQHEN</sequence>
<feature type="transmembrane region" description="Helical" evidence="1">
    <location>
        <begin position="67"/>
        <end position="86"/>
    </location>
</feature>
<dbReference type="Proteomes" id="UP000323039">
    <property type="component" value="Unassembled WGS sequence"/>
</dbReference>
<organism evidence="2 3">
    <name type="scientific">Streptococcus cristatus</name>
    <dbReference type="NCBI Taxonomy" id="45634"/>
    <lineage>
        <taxon>Bacteria</taxon>
        <taxon>Bacillati</taxon>
        <taxon>Bacillota</taxon>
        <taxon>Bacilli</taxon>
        <taxon>Lactobacillales</taxon>
        <taxon>Streptococcaceae</taxon>
        <taxon>Streptococcus</taxon>
    </lineage>
</organism>
<feature type="transmembrane region" description="Helical" evidence="1">
    <location>
        <begin position="98"/>
        <end position="121"/>
    </location>
</feature>
<feature type="transmembrane region" description="Helical" evidence="1">
    <location>
        <begin position="36"/>
        <end position="55"/>
    </location>
</feature>
<dbReference type="RefSeq" id="WP_149518520.1">
    <property type="nucleotide sequence ID" value="NZ_VSJJ01000011.1"/>
</dbReference>
<keyword evidence="1" id="KW-1133">Transmembrane helix</keyword>
<dbReference type="EMBL" id="VSJJ01000011">
    <property type="protein sequence ID" value="KAA0963358.1"/>
    <property type="molecule type" value="Genomic_DNA"/>
</dbReference>
<dbReference type="AlphaFoldDB" id="A0A5B0D9X6"/>
<feature type="transmembrane region" description="Helical" evidence="1">
    <location>
        <begin position="133"/>
        <end position="153"/>
    </location>
</feature>